<proteinExistence type="predicted"/>
<reference evidence="1" key="1">
    <citation type="submission" date="2020-08" db="EMBL/GenBank/DDBJ databases">
        <title>Multicomponent nature underlies the extraordinary mechanical properties of spider dragline silk.</title>
        <authorList>
            <person name="Kono N."/>
            <person name="Nakamura H."/>
            <person name="Mori M."/>
            <person name="Yoshida Y."/>
            <person name="Ohtoshi R."/>
            <person name="Malay A.D."/>
            <person name="Moran D.A.P."/>
            <person name="Tomita M."/>
            <person name="Numata K."/>
            <person name="Arakawa K."/>
        </authorList>
    </citation>
    <scope>NUCLEOTIDE SEQUENCE</scope>
</reference>
<evidence type="ECO:0000313" key="1">
    <source>
        <dbReference type="EMBL" id="GFY77502.1"/>
    </source>
</evidence>
<gene>
    <name evidence="1" type="ORF">TNIN_500891</name>
</gene>
<comment type="caution">
    <text evidence="1">The sequence shown here is derived from an EMBL/GenBank/DDBJ whole genome shotgun (WGS) entry which is preliminary data.</text>
</comment>
<sequence length="112" mass="13174">MRRIKRSSHLIRVKENIIERGFSLLSQWLLAIDADPILDGLIALEKGLRYKSKGPKRQKLRSMWANVRLAWRTESFLKTTLKRKVSLSFLGKIIFFIDGSRIRCLKKKTYIL</sequence>
<accession>A0A8X6YT73</accession>
<keyword evidence="2" id="KW-1185">Reference proteome</keyword>
<protein>
    <submittedName>
        <fullName evidence="1">Uncharacterized protein</fullName>
    </submittedName>
</protein>
<dbReference type="Proteomes" id="UP000886998">
    <property type="component" value="Unassembled WGS sequence"/>
</dbReference>
<dbReference type="EMBL" id="BMAV01022481">
    <property type="protein sequence ID" value="GFY77502.1"/>
    <property type="molecule type" value="Genomic_DNA"/>
</dbReference>
<name>A0A8X6YT73_9ARAC</name>
<evidence type="ECO:0000313" key="2">
    <source>
        <dbReference type="Proteomes" id="UP000886998"/>
    </source>
</evidence>
<organism evidence="1 2">
    <name type="scientific">Trichonephila inaurata madagascariensis</name>
    <dbReference type="NCBI Taxonomy" id="2747483"/>
    <lineage>
        <taxon>Eukaryota</taxon>
        <taxon>Metazoa</taxon>
        <taxon>Ecdysozoa</taxon>
        <taxon>Arthropoda</taxon>
        <taxon>Chelicerata</taxon>
        <taxon>Arachnida</taxon>
        <taxon>Araneae</taxon>
        <taxon>Araneomorphae</taxon>
        <taxon>Entelegynae</taxon>
        <taxon>Araneoidea</taxon>
        <taxon>Nephilidae</taxon>
        <taxon>Trichonephila</taxon>
        <taxon>Trichonephila inaurata</taxon>
    </lineage>
</organism>
<dbReference type="AlphaFoldDB" id="A0A8X6YT73"/>